<proteinExistence type="predicted"/>
<dbReference type="EMBL" id="HBUF01340568">
    <property type="protein sequence ID" value="CAG6702641.1"/>
    <property type="molecule type" value="Transcribed_RNA"/>
</dbReference>
<dbReference type="AlphaFoldDB" id="A0A8D8UEQ7"/>
<name>A0A8D8UEQ7_9HEMI</name>
<accession>A0A8D8UEQ7</accession>
<reference evidence="1" key="1">
    <citation type="submission" date="2021-05" db="EMBL/GenBank/DDBJ databases">
        <authorList>
            <person name="Alioto T."/>
            <person name="Alioto T."/>
            <person name="Gomez Garrido J."/>
        </authorList>
    </citation>
    <scope>NUCLEOTIDE SEQUENCE</scope>
</reference>
<evidence type="ECO:0000313" key="1">
    <source>
        <dbReference type="EMBL" id="CAG6702641.1"/>
    </source>
</evidence>
<sequence length="156" mass="17141">MNCLIDLVRLSYLYKSKTDVRTIQNPTLLTISRAMTRTTNLRVTNPILYDRATEVGIHIFVDGWFVHGLGVVGVGHTPAMATSTTRPHPLAHWRLPGFEYCTPSVPHWGLNSNVVLHFPIHSAYSGLTVVLLGGLTVLVESGSTPVINSRVSIPWG</sequence>
<protein>
    <submittedName>
        <fullName evidence="1">Uncharacterized protein</fullName>
    </submittedName>
</protein>
<organism evidence="1">
    <name type="scientific">Cacopsylla melanoneura</name>
    <dbReference type="NCBI Taxonomy" id="428564"/>
    <lineage>
        <taxon>Eukaryota</taxon>
        <taxon>Metazoa</taxon>
        <taxon>Ecdysozoa</taxon>
        <taxon>Arthropoda</taxon>
        <taxon>Hexapoda</taxon>
        <taxon>Insecta</taxon>
        <taxon>Pterygota</taxon>
        <taxon>Neoptera</taxon>
        <taxon>Paraneoptera</taxon>
        <taxon>Hemiptera</taxon>
        <taxon>Sternorrhyncha</taxon>
        <taxon>Psylloidea</taxon>
        <taxon>Psyllidae</taxon>
        <taxon>Psyllinae</taxon>
        <taxon>Cacopsylla</taxon>
    </lineage>
</organism>